<dbReference type="InterPro" id="IPR045357">
    <property type="entry name" value="Aminopeptidase_N-like_N"/>
</dbReference>
<evidence type="ECO:0000256" key="13">
    <source>
        <dbReference type="SAM" id="MobiDB-lite"/>
    </source>
</evidence>
<dbReference type="GO" id="GO:0042277">
    <property type="term" value="F:peptide binding"/>
    <property type="evidence" value="ECO:0007669"/>
    <property type="project" value="TreeGrafter"/>
</dbReference>
<dbReference type="AlphaFoldDB" id="A0AA88YD99"/>
<feature type="compositionally biased region" description="Acidic residues" evidence="13">
    <location>
        <begin position="370"/>
        <end position="379"/>
    </location>
</feature>
<keyword evidence="10" id="KW-1133">Transmembrane helix</keyword>
<dbReference type="GO" id="GO:0006508">
    <property type="term" value="P:proteolysis"/>
    <property type="evidence" value="ECO:0007669"/>
    <property type="project" value="UniProtKB-KW"/>
</dbReference>
<feature type="compositionally biased region" description="Basic and acidic residues" evidence="13">
    <location>
        <begin position="427"/>
        <end position="451"/>
    </location>
</feature>
<evidence type="ECO:0000259" key="14">
    <source>
        <dbReference type="Pfam" id="PF17900"/>
    </source>
</evidence>
<evidence type="ECO:0000256" key="2">
    <source>
        <dbReference type="ARBA" id="ARBA00004606"/>
    </source>
</evidence>
<feature type="compositionally biased region" description="Acidic residues" evidence="13">
    <location>
        <begin position="390"/>
        <end position="404"/>
    </location>
</feature>
<keyword evidence="5" id="KW-0812">Transmembrane</keyword>
<keyword evidence="11" id="KW-0472">Membrane</keyword>
<gene>
    <name evidence="15" type="ORF">FSP39_001064</name>
</gene>
<feature type="domain" description="Aminopeptidase N-like N-terminal" evidence="14">
    <location>
        <begin position="650"/>
        <end position="846"/>
    </location>
</feature>
<keyword evidence="8" id="KW-0862">Zinc</keyword>
<dbReference type="InterPro" id="IPR050344">
    <property type="entry name" value="Peptidase_M1_aminopeptidases"/>
</dbReference>
<evidence type="ECO:0000313" key="15">
    <source>
        <dbReference type="EMBL" id="KAK3094386.1"/>
    </source>
</evidence>
<dbReference type="GO" id="GO:0043171">
    <property type="term" value="P:peptide catabolic process"/>
    <property type="evidence" value="ECO:0007669"/>
    <property type="project" value="TreeGrafter"/>
</dbReference>
<dbReference type="GO" id="GO:0016020">
    <property type="term" value="C:membrane"/>
    <property type="evidence" value="ECO:0007669"/>
    <property type="project" value="UniProtKB-SubCell"/>
</dbReference>
<comment type="caution">
    <text evidence="15">The sequence shown here is derived from an EMBL/GenBank/DDBJ whole genome shotgun (WGS) entry which is preliminary data.</text>
</comment>
<comment type="subcellular location">
    <subcellularLocation>
        <location evidence="2">Membrane</location>
        <topology evidence="2">Single-pass type II membrane protein</topology>
    </subcellularLocation>
</comment>
<evidence type="ECO:0000256" key="8">
    <source>
        <dbReference type="ARBA" id="ARBA00022833"/>
    </source>
</evidence>
<evidence type="ECO:0000256" key="10">
    <source>
        <dbReference type="ARBA" id="ARBA00022989"/>
    </source>
</evidence>
<evidence type="ECO:0000256" key="1">
    <source>
        <dbReference type="ARBA" id="ARBA00001947"/>
    </source>
</evidence>
<feature type="compositionally biased region" description="Polar residues" evidence="13">
    <location>
        <begin position="470"/>
        <end position="483"/>
    </location>
</feature>
<feature type="region of interest" description="Disordered" evidence="13">
    <location>
        <begin position="359"/>
        <end position="485"/>
    </location>
</feature>
<evidence type="ECO:0000256" key="5">
    <source>
        <dbReference type="ARBA" id="ARBA00022692"/>
    </source>
</evidence>
<evidence type="ECO:0000256" key="9">
    <source>
        <dbReference type="ARBA" id="ARBA00022968"/>
    </source>
</evidence>
<keyword evidence="9" id="KW-0735">Signal-anchor</keyword>
<dbReference type="GO" id="GO:0005615">
    <property type="term" value="C:extracellular space"/>
    <property type="evidence" value="ECO:0007669"/>
    <property type="project" value="TreeGrafter"/>
</dbReference>
<dbReference type="InterPro" id="IPR001930">
    <property type="entry name" value="Peptidase_M1"/>
</dbReference>
<evidence type="ECO:0000256" key="7">
    <source>
        <dbReference type="ARBA" id="ARBA00022801"/>
    </source>
</evidence>
<feature type="compositionally biased region" description="Acidic residues" evidence="13">
    <location>
        <begin position="412"/>
        <end position="426"/>
    </location>
</feature>
<dbReference type="PRINTS" id="PR00756">
    <property type="entry name" value="ALADIPTASE"/>
</dbReference>
<dbReference type="FunFam" id="2.60.40.1730:FF:000012">
    <property type="entry name" value="Aminopeptidase N"/>
    <property type="match status" value="1"/>
</dbReference>
<keyword evidence="6" id="KW-0479">Metal-binding</keyword>
<dbReference type="Pfam" id="PF17900">
    <property type="entry name" value="Peptidase_M1_N"/>
    <property type="match status" value="1"/>
</dbReference>
<dbReference type="EMBL" id="VSWD01000008">
    <property type="protein sequence ID" value="KAK3094386.1"/>
    <property type="molecule type" value="Genomic_DNA"/>
</dbReference>
<protein>
    <recommendedName>
        <fullName evidence="14">Aminopeptidase N-like N-terminal domain-containing protein</fullName>
    </recommendedName>
</protein>
<dbReference type="InterPro" id="IPR042097">
    <property type="entry name" value="Aminopeptidase_N-like_N_sf"/>
</dbReference>
<feature type="region of interest" description="Disordered" evidence="13">
    <location>
        <begin position="297"/>
        <end position="346"/>
    </location>
</feature>
<evidence type="ECO:0000256" key="3">
    <source>
        <dbReference type="ARBA" id="ARBA00022438"/>
    </source>
</evidence>
<comment type="cofactor">
    <cofactor evidence="1">
        <name>Zn(2+)</name>
        <dbReference type="ChEBI" id="CHEBI:29105"/>
    </cofactor>
</comment>
<dbReference type="GO" id="GO:0005737">
    <property type="term" value="C:cytoplasm"/>
    <property type="evidence" value="ECO:0007669"/>
    <property type="project" value="TreeGrafter"/>
</dbReference>
<feature type="compositionally biased region" description="Acidic residues" evidence="13">
    <location>
        <begin position="303"/>
        <end position="346"/>
    </location>
</feature>
<dbReference type="PANTHER" id="PTHR11533">
    <property type="entry name" value="PROTEASE M1 ZINC METALLOPROTEASE"/>
    <property type="match status" value="1"/>
</dbReference>
<evidence type="ECO:0000313" key="16">
    <source>
        <dbReference type="Proteomes" id="UP001186944"/>
    </source>
</evidence>
<sequence length="870" mass="96123">MAARSYACVNMLNECMSGDEFLDIVPSMLLTGSRAGRVCQGKASDCDVSDCYDDRDDVTDSLSNGGGRFLCRELGEYLRCVSENLRSCPSLYRSTILDIRNQWQSYISSCRFNLPFNSDQSSENIIDFTSNDIVENVVDAAENVRDHRDEIVDSVNELGNEVFEHVADRNENAREFIEDVIDNSLNQQPVVNVIKNTLNDVDDEWRDDSNEIQENIVEKVQDIADDASTENIIEDIVDKIATHLDDPSNAHHSESDEVSDAVAGQLGNVNTDESDENSAEDIEDIAEKVEDVIENFTSHDVNSDESSDVDNVADDNTDDGDDSSEETQDDYEGLFDDVSDVNNDNDDALEVFDGLFDSESHESDVHDSSIENDSDEDGGDNNVLNVSDSGEMDNASDEADDSSDADNGIFEDLGDDLEGSDSDEKENDDKTHDDHSDSSEEHSHSDSHSDEISDIIDPALGLSNGNSGGRLSQSTGIHQSQAGYNGVRINQRDKWAIGADLGRPSATSVANGVVILDYVHTTLPLFRLPSNTVEYVMDIKEGVRYTIRALPPRAHVCYHPRSPTDIQRGQVVGSLSSLKRFGQGPSWSPVVTVSQSARFPIAIADVELILYIWHVDNSPLISTKMSQATMMTTTAPADTASARLPFNLIPSHYDITLRPDIFTGNPANFSKTGHVSIHFRCENETDTITLHVNGLVVDENTVQLHAGQGGRWICSSNTSYDRGLEDDSSYTFILMDHFIQGRPLVLQMNFTGPLTRSLFGLYYSTYKRGGSDVYMVVTQFQPTAARNAFPCFDEPSLKATFSLTLERKPDNGYIALSNMPLIDTQPSTDGFVADRFNTTVKMSTYLVAFAICDYEYKENLTKSGILVRKN</sequence>
<feature type="compositionally biased region" description="Low complexity" evidence="13">
    <location>
        <begin position="455"/>
        <end position="465"/>
    </location>
</feature>
<evidence type="ECO:0000256" key="11">
    <source>
        <dbReference type="ARBA" id="ARBA00023136"/>
    </source>
</evidence>
<dbReference type="Gene3D" id="2.60.40.1730">
    <property type="entry name" value="tricorn interacting facor f3 domain"/>
    <property type="match status" value="1"/>
</dbReference>
<feature type="compositionally biased region" description="Basic and acidic residues" evidence="13">
    <location>
        <begin position="359"/>
        <end position="369"/>
    </location>
</feature>
<dbReference type="GO" id="GO:0008270">
    <property type="term" value="F:zinc ion binding"/>
    <property type="evidence" value="ECO:0007669"/>
    <property type="project" value="TreeGrafter"/>
</dbReference>
<accession>A0AA88YD99</accession>
<dbReference type="PANTHER" id="PTHR11533:SF276">
    <property type="entry name" value="GLUTAMYL AMINOPEPTIDASE"/>
    <property type="match status" value="1"/>
</dbReference>
<name>A0AA88YD99_PINIB</name>
<proteinExistence type="predicted"/>
<keyword evidence="12" id="KW-0325">Glycoprotein</keyword>
<keyword evidence="16" id="KW-1185">Reference proteome</keyword>
<keyword evidence="4" id="KW-0645">Protease</keyword>
<evidence type="ECO:0000256" key="4">
    <source>
        <dbReference type="ARBA" id="ARBA00022670"/>
    </source>
</evidence>
<dbReference type="GO" id="GO:0070006">
    <property type="term" value="F:metalloaminopeptidase activity"/>
    <property type="evidence" value="ECO:0007669"/>
    <property type="project" value="TreeGrafter"/>
</dbReference>
<organism evidence="15 16">
    <name type="scientific">Pinctada imbricata</name>
    <name type="common">Atlantic pearl-oyster</name>
    <name type="synonym">Pinctada martensii</name>
    <dbReference type="NCBI Taxonomy" id="66713"/>
    <lineage>
        <taxon>Eukaryota</taxon>
        <taxon>Metazoa</taxon>
        <taxon>Spiralia</taxon>
        <taxon>Lophotrochozoa</taxon>
        <taxon>Mollusca</taxon>
        <taxon>Bivalvia</taxon>
        <taxon>Autobranchia</taxon>
        <taxon>Pteriomorphia</taxon>
        <taxon>Pterioida</taxon>
        <taxon>Pterioidea</taxon>
        <taxon>Pteriidae</taxon>
        <taxon>Pinctada</taxon>
    </lineage>
</organism>
<keyword evidence="7" id="KW-0378">Hydrolase</keyword>
<evidence type="ECO:0000256" key="12">
    <source>
        <dbReference type="ARBA" id="ARBA00023180"/>
    </source>
</evidence>
<dbReference type="Proteomes" id="UP001186944">
    <property type="component" value="Unassembled WGS sequence"/>
</dbReference>
<evidence type="ECO:0000256" key="6">
    <source>
        <dbReference type="ARBA" id="ARBA00022723"/>
    </source>
</evidence>
<keyword evidence="3" id="KW-0031">Aminopeptidase</keyword>
<reference evidence="15" key="1">
    <citation type="submission" date="2019-08" db="EMBL/GenBank/DDBJ databases">
        <title>The improved chromosome-level genome for the pearl oyster Pinctada fucata martensii using PacBio sequencing and Hi-C.</title>
        <authorList>
            <person name="Zheng Z."/>
        </authorList>
    </citation>
    <scope>NUCLEOTIDE SEQUENCE</scope>
    <source>
        <strain evidence="15">ZZ-2019</strain>
        <tissue evidence="15">Adductor muscle</tissue>
    </source>
</reference>
<dbReference type="SUPFAM" id="SSF63737">
    <property type="entry name" value="Leukotriene A4 hydrolase N-terminal domain"/>
    <property type="match status" value="1"/>
</dbReference>